<dbReference type="InterPro" id="IPR006657">
    <property type="entry name" value="MoPterin_dinucl-bd_dom"/>
</dbReference>
<dbReference type="InterPro" id="IPR009010">
    <property type="entry name" value="Asp_de-COase-like_dom_sf"/>
</dbReference>
<dbReference type="InterPro" id="IPR041957">
    <property type="entry name" value="CT_Nitrate-R-NapA-like"/>
</dbReference>
<dbReference type="GO" id="GO:0051539">
    <property type="term" value="F:4 iron, 4 sulfur cluster binding"/>
    <property type="evidence" value="ECO:0007669"/>
    <property type="project" value="UniProtKB-KW"/>
</dbReference>
<dbReference type="GO" id="GO:0042128">
    <property type="term" value="P:nitrate assimilation"/>
    <property type="evidence" value="ECO:0007669"/>
    <property type="project" value="UniProtKB-KW"/>
</dbReference>
<dbReference type="InterPro" id="IPR050123">
    <property type="entry name" value="Prok_molybdopt-oxidoreductase"/>
</dbReference>
<dbReference type="GO" id="GO:0016020">
    <property type="term" value="C:membrane"/>
    <property type="evidence" value="ECO:0007669"/>
    <property type="project" value="TreeGrafter"/>
</dbReference>
<keyword evidence="9" id="KW-0411">Iron-sulfur</keyword>
<dbReference type="EMBL" id="LAZR01000663">
    <property type="protein sequence ID" value="KKN61296.1"/>
    <property type="molecule type" value="Genomic_DNA"/>
</dbReference>
<evidence type="ECO:0000256" key="6">
    <source>
        <dbReference type="ARBA" id="ARBA00022723"/>
    </source>
</evidence>
<dbReference type="Gene3D" id="2.40.40.20">
    <property type="match status" value="1"/>
</dbReference>
<evidence type="ECO:0000256" key="5">
    <source>
        <dbReference type="ARBA" id="ARBA00022505"/>
    </source>
</evidence>
<dbReference type="Gene3D" id="1.10.10.1100">
    <property type="entry name" value="BFD-like [2Fe-2S]-binding domain"/>
    <property type="match status" value="1"/>
</dbReference>
<dbReference type="InterPro" id="IPR027467">
    <property type="entry name" value="MopterinOxRdtase_cofactor_BS"/>
</dbReference>
<dbReference type="SUPFAM" id="SSF50692">
    <property type="entry name" value="ADC-like"/>
    <property type="match status" value="1"/>
</dbReference>
<evidence type="ECO:0000256" key="8">
    <source>
        <dbReference type="ARBA" id="ARBA00023004"/>
    </source>
</evidence>
<dbReference type="PANTHER" id="PTHR43105">
    <property type="entry name" value="RESPIRATORY NITRATE REDUCTASE"/>
    <property type="match status" value="1"/>
</dbReference>
<dbReference type="Gene3D" id="2.20.25.90">
    <property type="entry name" value="ADC-like domains"/>
    <property type="match status" value="1"/>
</dbReference>
<accession>A0A0F9UJB5</accession>
<dbReference type="AlphaFoldDB" id="A0A0F9UJB5"/>
<dbReference type="SMART" id="SM00926">
    <property type="entry name" value="Molybdop_Fe4S4"/>
    <property type="match status" value="1"/>
</dbReference>
<dbReference type="InterPro" id="IPR007419">
    <property type="entry name" value="BFD-like_2Fe2S-bd_dom"/>
</dbReference>
<gene>
    <name evidence="12" type="ORF">LCGC14_0523280</name>
</gene>
<dbReference type="SUPFAM" id="SSF53706">
    <property type="entry name" value="Formate dehydrogenase/DMSO reductase, domains 1-3"/>
    <property type="match status" value="1"/>
</dbReference>
<dbReference type="InterPro" id="IPR006963">
    <property type="entry name" value="Mopterin_OxRdtase_4Fe-4S_dom"/>
</dbReference>
<dbReference type="Pfam" id="PF04324">
    <property type="entry name" value="Fer2_BFD"/>
    <property type="match status" value="1"/>
</dbReference>
<evidence type="ECO:0000256" key="4">
    <source>
        <dbReference type="ARBA" id="ARBA00022485"/>
    </source>
</evidence>
<reference evidence="12" key="1">
    <citation type="journal article" date="2015" name="Nature">
        <title>Complex archaea that bridge the gap between prokaryotes and eukaryotes.</title>
        <authorList>
            <person name="Spang A."/>
            <person name="Saw J.H."/>
            <person name="Jorgensen S.L."/>
            <person name="Zaremba-Niedzwiedzka K."/>
            <person name="Martijn J."/>
            <person name="Lind A.E."/>
            <person name="van Eijk R."/>
            <person name="Schleper C."/>
            <person name="Guy L."/>
            <person name="Ettema T.J."/>
        </authorList>
    </citation>
    <scope>NUCLEOTIDE SEQUENCE</scope>
</reference>
<evidence type="ECO:0000313" key="12">
    <source>
        <dbReference type="EMBL" id="KKN61296.1"/>
    </source>
</evidence>
<comment type="caution">
    <text evidence="12">The sequence shown here is derived from an EMBL/GenBank/DDBJ whole genome shotgun (WGS) entry which is preliminary data.</text>
</comment>
<evidence type="ECO:0000256" key="9">
    <source>
        <dbReference type="ARBA" id="ARBA00023014"/>
    </source>
</evidence>
<dbReference type="PANTHER" id="PTHR43105:SF9">
    <property type="entry name" value="NADPH-FE(3+) OXIDOREDUCTASE SUBUNIT ALPHA"/>
    <property type="match status" value="1"/>
</dbReference>
<dbReference type="Gene3D" id="3.40.50.740">
    <property type="match status" value="1"/>
</dbReference>
<dbReference type="Gene3D" id="3.40.228.10">
    <property type="entry name" value="Dimethylsulfoxide Reductase, domain 2"/>
    <property type="match status" value="1"/>
</dbReference>
<organism evidence="12">
    <name type="scientific">marine sediment metagenome</name>
    <dbReference type="NCBI Taxonomy" id="412755"/>
    <lineage>
        <taxon>unclassified sequences</taxon>
        <taxon>metagenomes</taxon>
        <taxon>ecological metagenomes</taxon>
    </lineage>
</organism>
<sequence length="891" mass="94529">MDAAPTTKTVRTTCPYCGVGCGVLATPRSDGSVAIAGDPKHPANFGRLCSKGSALGETLGLEERLLFPSIDGVHVTFDAALDKVASTFARTIAEYGPDSVAFYVSGQLLTEDYYLANKLMKGFIGSANIDTNSRLCMASSVAGHRRAFGSDTVPGTYEDLELADLVVLVGSNLAWCHPVLYQRLAAAKAARPTMKVVLIDPRRTATADLADLHLPIAADGDTALFAGLLPALAEAGAIDCDYVARHSEGFVETLRTTRSMRVARVAEMTGLDPRAITAFYELFAKTEKVVTVYSQGVNQSLGGTDKVNAIINCHLATGRVGRPGMGPFSVTGQPNAMGGREVGGMANMLAAHMEIENSEHRALVRTFWNAPRMPERAGLKAVDMFRAVADGRIKAIWIMGTNPVVSMPDADAVKRALAACPFVVVSDVVARNDTLCHAHVALPAAAWGEKDGTVTNSERRISRQRSFLPAPGEALPDWKIIAEIAQRMGYGEAFAYASAADIFDEHARLSAYRNEGTRDFDIGGLAGLGQPGYDALQPVRWPRPAKGAARERFFADGGFYHPDGRARFVPVEPATTTGAAEQLGSFILNTGRVRDHWHTMTRTGLSARLSGHIAEPFAEIHPADAAALGLREAALVTIRSPQGTATVRALVTDRQRRGSVFVPMHWTGENSSSGRIDAVVAPAVDPVSGQPGLKSTRVRIERFDAAWYGFAVTRSPPDTRDIDYAALARAENGWRLEVAGFAMPKDAGTLAAGLLGVAGNADLLAYQDEATGAFRFAAFDGSTLIGAMWMSREPVAVSRVWAAGQLSEPDHSPRDRSLLLAGRGGADRPDCGAIVCSCFSVGVNDIANAVASGKAMTVEAVGEALKAGTNCGSCRSEIKAIIADAQAKETA</sequence>
<evidence type="ECO:0000256" key="10">
    <source>
        <dbReference type="ARBA" id="ARBA00023063"/>
    </source>
</evidence>
<evidence type="ECO:0000256" key="3">
    <source>
        <dbReference type="ARBA" id="ARBA00008747"/>
    </source>
</evidence>
<dbReference type="GO" id="GO:0016491">
    <property type="term" value="F:oxidoreductase activity"/>
    <property type="evidence" value="ECO:0007669"/>
    <property type="project" value="UniProtKB-KW"/>
</dbReference>
<keyword evidence="7" id="KW-0560">Oxidoreductase</keyword>
<dbReference type="Pfam" id="PF01568">
    <property type="entry name" value="Molydop_binding"/>
    <property type="match status" value="1"/>
</dbReference>
<dbReference type="CDD" id="cd02791">
    <property type="entry name" value="MopB_CT_Nitrate-R-NapA-like"/>
    <property type="match status" value="1"/>
</dbReference>
<evidence type="ECO:0000256" key="1">
    <source>
        <dbReference type="ARBA" id="ARBA00001942"/>
    </source>
</evidence>
<keyword evidence="4" id="KW-0004">4Fe-4S</keyword>
<keyword evidence="5" id="KW-0500">Molybdenum</keyword>
<dbReference type="GO" id="GO:0043546">
    <property type="term" value="F:molybdopterin cofactor binding"/>
    <property type="evidence" value="ECO:0007669"/>
    <property type="project" value="InterPro"/>
</dbReference>
<evidence type="ECO:0000256" key="7">
    <source>
        <dbReference type="ARBA" id="ARBA00023002"/>
    </source>
</evidence>
<dbReference type="GO" id="GO:0046872">
    <property type="term" value="F:metal ion binding"/>
    <property type="evidence" value="ECO:0007669"/>
    <property type="project" value="UniProtKB-KW"/>
</dbReference>
<feature type="domain" description="4Fe-4S Mo/W bis-MGD-type" evidence="11">
    <location>
        <begin position="7"/>
        <end position="63"/>
    </location>
</feature>
<dbReference type="CDD" id="cd02754">
    <property type="entry name" value="MopB_Nitrate-R-NapA-like"/>
    <property type="match status" value="1"/>
</dbReference>
<keyword evidence="6" id="KW-0479">Metal-binding</keyword>
<comment type="cofactor">
    <cofactor evidence="1">
        <name>Mo-bis(molybdopterin guanine dinucleotide)</name>
        <dbReference type="ChEBI" id="CHEBI:60539"/>
    </cofactor>
</comment>
<proteinExistence type="inferred from homology"/>
<dbReference type="PROSITE" id="PS00551">
    <property type="entry name" value="MOLYBDOPTERIN_PROK_1"/>
    <property type="match status" value="1"/>
</dbReference>
<evidence type="ECO:0000259" key="11">
    <source>
        <dbReference type="PROSITE" id="PS51669"/>
    </source>
</evidence>
<dbReference type="PROSITE" id="PS51669">
    <property type="entry name" value="4FE4S_MOW_BIS_MGD"/>
    <property type="match status" value="1"/>
</dbReference>
<keyword evidence="8" id="KW-0408">Iron</keyword>
<evidence type="ECO:0000256" key="2">
    <source>
        <dbReference type="ARBA" id="ARBA00001966"/>
    </source>
</evidence>
<comment type="similarity">
    <text evidence="3">Belongs to the prokaryotic molybdopterin-containing oxidoreductase family. NasA/NapA/NarB subfamily.</text>
</comment>
<dbReference type="InterPro" id="IPR006656">
    <property type="entry name" value="Mopterin_OxRdtase"/>
</dbReference>
<comment type="cofactor">
    <cofactor evidence="2">
        <name>[4Fe-4S] cluster</name>
        <dbReference type="ChEBI" id="CHEBI:49883"/>
    </cofactor>
</comment>
<dbReference type="Pfam" id="PF00384">
    <property type="entry name" value="Molybdopterin"/>
    <property type="match status" value="1"/>
</dbReference>
<name>A0A0F9UJB5_9ZZZZ</name>
<protein>
    <recommendedName>
        <fullName evidence="11">4Fe-4S Mo/W bis-MGD-type domain-containing protein</fullName>
    </recommendedName>
</protein>
<dbReference type="InterPro" id="IPR041854">
    <property type="entry name" value="BFD-like_2Fe2S-bd_dom_sf"/>
</dbReference>
<dbReference type="Pfam" id="PF04879">
    <property type="entry name" value="Molybdop_Fe4S4"/>
    <property type="match status" value="1"/>
</dbReference>
<keyword evidence="10" id="KW-0534">Nitrate assimilation</keyword>